<keyword evidence="7 10" id="KW-0472">Membrane</keyword>
<feature type="transmembrane region" description="Helical" evidence="10">
    <location>
        <begin position="44"/>
        <end position="72"/>
    </location>
</feature>
<dbReference type="PANTHER" id="PTHR21137">
    <property type="entry name" value="ODORANT RECEPTOR"/>
    <property type="match status" value="1"/>
</dbReference>
<evidence type="ECO:0000256" key="3">
    <source>
        <dbReference type="ARBA" id="ARBA00022606"/>
    </source>
</evidence>
<proteinExistence type="predicted"/>
<organism evidence="11 12">
    <name type="scientific">Cloeon dipterum</name>
    <dbReference type="NCBI Taxonomy" id="197152"/>
    <lineage>
        <taxon>Eukaryota</taxon>
        <taxon>Metazoa</taxon>
        <taxon>Ecdysozoa</taxon>
        <taxon>Arthropoda</taxon>
        <taxon>Hexapoda</taxon>
        <taxon>Insecta</taxon>
        <taxon>Pterygota</taxon>
        <taxon>Palaeoptera</taxon>
        <taxon>Ephemeroptera</taxon>
        <taxon>Pisciforma</taxon>
        <taxon>Baetidae</taxon>
        <taxon>Cloeon</taxon>
    </lineage>
</organism>
<keyword evidence="2" id="KW-1003">Cell membrane</keyword>
<evidence type="ECO:0000256" key="6">
    <source>
        <dbReference type="ARBA" id="ARBA00022989"/>
    </source>
</evidence>
<feature type="transmembrane region" description="Helical" evidence="10">
    <location>
        <begin position="123"/>
        <end position="147"/>
    </location>
</feature>
<evidence type="ECO:0000256" key="1">
    <source>
        <dbReference type="ARBA" id="ARBA00004651"/>
    </source>
</evidence>
<dbReference type="Pfam" id="PF02949">
    <property type="entry name" value="7tm_6"/>
    <property type="match status" value="1"/>
</dbReference>
<dbReference type="AlphaFoldDB" id="A0A8S1D7M0"/>
<evidence type="ECO:0000256" key="5">
    <source>
        <dbReference type="ARBA" id="ARBA00022725"/>
    </source>
</evidence>
<keyword evidence="3" id="KW-0716">Sensory transduction</keyword>
<evidence type="ECO:0000256" key="4">
    <source>
        <dbReference type="ARBA" id="ARBA00022692"/>
    </source>
</evidence>
<dbReference type="InterPro" id="IPR004117">
    <property type="entry name" value="7tm6_olfct_rcpt"/>
</dbReference>
<dbReference type="PANTHER" id="PTHR21137:SF35">
    <property type="entry name" value="ODORANT RECEPTOR 19A-RELATED"/>
    <property type="match status" value="1"/>
</dbReference>
<keyword evidence="8" id="KW-0675">Receptor</keyword>
<evidence type="ECO:0000256" key="8">
    <source>
        <dbReference type="ARBA" id="ARBA00023170"/>
    </source>
</evidence>
<keyword evidence="6 10" id="KW-1133">Transmembrane helix</keyword>
<evidence type="ECO:0000256" key="2">
    <source>
        <dbReference type="ARBA" id="ARBA00022475"/>
    </source>
</evidence>
<gene>
    <name evidence="11" type="ORF">CLODIP_2_CD04046</name>
</gene>
<evidence type="ECO:0000256" key="7">
    <source>
        <dbReference type="ARBA" id="ARBA00023136"/>
    </source>
</evidence>
<keyword evidence="12" id="KW-1185">Reference proteome</keyword>
<dbReference type="GO" id="GO:0007165">
    <property type="term" value="P:signal transduction"/>
    <property type="evidence" value="ECO:0007669"/>
    <property type="project" value="UniProtKB-KW"/>
</dbReference>
<comment type="subcellular location">
    <subcellularLocation>
        <location evidence="1">Cell membrane</location>
        <topology evidence="1">Multi-pass membrane protein</topology>
    </subcellularLocation>
</comment>
<keyword evidence="5" id="KW-0552">Olfaction</keyword>
<dbReference type="EMBL" id="CADEPI010000128">
    <property type="protein sequence ID" value="CAB3376468.1"/>
    <property type="molecule type" value="Genomic_DNA"/>
</dbReference>
<keyword evidence="9" id="KW-0807">Transducer</keyword>
<evidence type="ECO:0000256" key="9">
    <source>
        <dbReference type="ARBA" id="ARBA00023224"/>
    </source>
</evidence>
<evidence type="ECO:0000256" key="10">
    <source>
        <dbReference type="SAM" id="Phobius"/>
    </source>
</evidence>
<dbReference type="GO" id="GO:0005549">
    <property type="term" value="F:odorant binding"/>
    <property type="evidence" value="ECO:0007669"/>
    <property type="project" value="InterPro"/>
</dbReference>
<sequence length="252" mass="28529">MADQDEGCTYSLRLANHFIVCKVLLGALHIQFGKPTHEKLNNAAILSVAILLFGTTIYGFASLQISMISLAVKMINHVSQIICFIDQKSESHEWSEQDKRSAFNYAVQQHQRCIRFVHCINKIFAMTTLLDVWTLTFALCLNTHLYVTHPSEAPLPVGSILLNVIVMALYIGMACWHSDRVTKAGLMISTNCNAMLWWNFDQDMIQDISIMSQVAQMKLTIKAGPVYTLNMRTFLAVLEICLTYFLILLKFS</sequence>
<evidence type="ECO:0000313" key="12">
    <source>
        <dbReference type="Proteomes" id="UP000494165"/>
    </source>
</evidence>
<keyword evidence="4 10" id="KW-0812">Transmembrane</keyword>
<dbReference type="OrthoDB" id="8185860at2759"/>
<comment type="caution">
    <text evidence="11">The sequence shown here is derived from an EMBL/GenBank/DDBJ whole genome shotgun (WGS) entry which is preliminary data.</text>
</comment>
<name>A0A8S1D7M0_9INSE</name>
<feature type="transmembrane region" description="Helical" evidence="10">
    <location>
        <begin position="153"/>
        <end position="172"/>
    </location>
</feature>
<evidence type="ECO:0000313" key="11">
    <source>
        <dbReference type="EMBL" id="CAB3376468.1"/>
    </source>
</evidence>
<protein>
    <recommendedName>
        <fullName evidence="13">Odorant receptor</fullName>
    </recommendedName>
</protein>
<reference evidence="11 12" key="1">
    <citation type="submission" date="2020-04" db="EMBL/GenBank/DDBJ databases">
        <authorList>
            <person name="Alioto T."/>
            <person name="Alioto T."/>
            <person name="Gomez Garrido J."/>
        </authorList>
    </citation>
    <scope>NUCLEOTIDE SEQUENCE [LARGE SCALE GENOMIC DNA]</scope>
</reference>
<feature type="transmembrane region" description="Helical" evidence="10">
    <location>
        <begin position="12"/>
        <end position="32"/>
    </location>
</feature>
<accession>A0A8S1D7M0</accession>
<evidence type="ECO:0008006" key="13">
    <source>
        <dbReference type="Google" id="ProtNLM"/>
    </source>
</evidence>
<feature type="transmembrane region" description="Helical" evidence="10">
    <location>
        <begin position="229"/>
        <end position="249"/>
    </location>
</feature>
<dbReference type="GO" id="GO:0005886">
    <property type="term" value="C:plasma membrane"/>
    <property type="evidence" value="ECO:0007669"/>
    <property type="project" value="UniProtKB-SubCell"/>
</dbReference>
<dbReference type="Proteomes" id="UP000494165">
    <property type="component" value="Unassembled WGS sequence"/>
</dbReference>
<dbReference type="GO" id="GO:0004984">
    <property type="term" value="F:olfactory receptor activity"/>
    <property type="evidence" value="ECO:0007669"/>
    <property type="project" value="InterPro"/>
</dbReference>